<evidence type="ECO:0000259" key="2">
    <source>
        <dbReference type="PROSITE" id="PS50883"/>
    </source>
</evidence>
<dbReference type="CDD" id="cd01948">
    <property type="entry name" value="EAL"/>
    <property type="match status" value="1"/>
</dbReference>
<dbReference type="SMART" id="SM01080">
    <property type="entry name" value="CHASE2"/>
    <property type="match status" value="1"/>
</dbReference>
<evidence type="ECO:0000313" key="3">
    <source>
        <dbReference type="EMBL" id="MBC2777839.1"/>
    </source>
</evidence>
<organism evidence="3 4">
    <name type="scientific">Parasphingopyxis marina</name>
    <dbReference type="NCBI Taxonomy" id="2761622"/>
    <lineage>
        <taxon>Bacteria</taxon>
        <taxon>Pseudomonadati</taxon>
        <taxon>Pseudomonadota</taxon>
        <taxon>Alphaproteobacteria</taxon>
        <taxon>Sphingomonadales</taxon>
        <taxon>Sphingomonadaceae</taxon>
        <taxon>Parasphingopyxis</taxon>
    </lineage>
</organism>
<dbReference type="GO" id="GO:0071111">
    <property type="term" value="F:cyclic-guanylate-specific phosphodiesterase activity"/>
    <property type="evidence" value="ECO:0007669"/>
    <property type="project" value="InterPro"/>
</dbReference>
<dbReference type="Pfam" id="PF00563">
    <property type="entry name" value="EAL"/>
    <property type="match status" value="1"/>
</dbReference>
<dbReference type="Proteomes" id="UP000564378">
    <property type="component" value="Unassembled WGS sequence"/>
</dbReference>
<dbReference type="InterPro" id="IPR035919">
    <property type="entry name" value="EAL_sf"/>
</dbReference>
<dbReference type="InterPro" id="IPR043128">
    <property type="entry name" value="Rev_trsase/Diguanyl_cyclase"/>
</dbReference>
<proteinExistence type="predicted"/>
<reference evidence="3 4" key="1">
    <citation type="submission" date="2020-08" db="EMBL/GenBank/DDBJ databases">
        <title>Draft genome sequence of Parasphingopyxis sp. GrpM-11.</title>
        <authorList>
            <person name="Oh J."/>
            <person name="Roh D.-H."/>
        </authorList>
    </citation>
    <scope>NUCLEOTIDE SEQUENCE [LARGE SCALE GENOMIC DNA]</scope>
    <source>
        <strain evidence="3 4">GrpM-11</strain>
    </source>
</reference>
<keyword evidence="4" id="KW-1185">Reference proteome</keyword>
<dbReference type="Gene3D" id="3.30.70.270">
    <property type="match status" value="1"/>
</dbReference>
<keyword evidence="1" id="KW-0472">Membrane</keyword>
<dbReference type="InterPro" id="IPR050706">
    <property type="entry name" value="Cyclic-di-GMP_PDE-like"/>
</dbReference>
<evidence type="ECO:0000256" key="1">
    <source>
        <dbReference type="SAM" id="Phobius"/>
    </source>
</evidence>
<sequence length="778" mass="83581">MWGLPSLARYRPGYRIAVFLIALAAGAIASTTQVAAPLDDQLRIVRDNIRTHEASGDIVLVEIDARSLAEIDRWPWPRSNHATLVRRLEAAGADMVAFDVDFSSASDPAEDQAFAAALTESHSLILLPAFRQFAGSGSRQVIESEPIAPLREASFLAAVNIQPDASGQVRRALLGVYTDGVPRPSLPAMLSGVTGSADTSFPIDYSIDPGSIPRLSYADVVAGRADLTMVEGKSVMVGATAIELGDRYAVPGHGVIPGVVIQALAAETLLAQGIPREFGPLAGLGIAFLSVLLLISRGTLWVRCVSAAIGGLFVLGLPLVAESRFNASYEIAPALAMLAAAGSAGLCAMVLRKYLRTALLERESGLHNRAALLRAMGRKPDTQLVIARIAEYPDIATVISAGDIKTYFREIARRLGVATHSTLYRIDDNLLAWLCDGFGNEELGDHLDAIDALFKAPISVEGQRVDTNLFFGVAEGKGADAHHLISGASLAATRATEAGYRWERYFEGDEDGGKWRIALLGELDEALRSGALWVAFQPQLDIVSGGILGAEALIRWNHPVRGPIPPDSFIPLVEKRGRIADLSLFTVDRALEALRKWQGVGLDMSVAVNISATLLKKRDFLDAMWEKIESSGVRLDALTIEITESAALEDPEAAIAAMNELRERGIRLSVDDYGTGQSTLTYLRKLPVHEIKIDKSFVQGLTENASDRILIRSTIELAHELGLKVVAEGIENLECLEALKELDCDIAQGFFIGRPMEATAFEMLAENGGANRASAIAA</sequence>
<dbReference type="InterPro" id="IPR001633">
    <property type="entry name" value="EAL_dom"/>
</dbReference>
<feature type="transmembrane region" description="Helical" evidence="1">
    <location>
        <begin position="331"/>
        <end position="351"/>
    </location>
</feature>
<protein>
    <submittedName>
        <fullName evidence="3">EAL domain-containing protein</fullName>
    </submittedName>
</protein>
<feature type="domain" description="EAL" evidence="2">
    <location>
        <begin position="516"/>
        <end position="769"/>
    </location>
</feature>
<dbReference type="InterPro" id="IPR007890">
    <property type="entry name" value="CHASE2"/>
</dbReference>
<feature type="transmembrane region" description="Helical" evidence="1">
    <location>
        <begin position="300"/>
        <end position="319"/>
    </location>
</feature>
<dbReference type="SUPFAM" id="SSF141868">
    <property type="entry name" value="EAL domain-like"/>
    <property type="match status" value="1"/>
</dbReference>
<dbReference type="PANTHER" id="PTHR33121">
    <property type="entry name" value="CYCLIC DI-GMP PHOSPHODIESTERASE PDEF"/>
    <property type="match status" value="1"/>
</dbReference>
<name>A0A842HZN4_9SPHN</name>
<dbReference type="PROSITE" id="PS50883">
    <property type="entry name" value="EAL"/>
    <property type="match status" value="1"/>
</dbReference>
<dbReference type="AlphaFoldDB" id="A0A842HZN4"/>
<dbReference type="PANTHER" id="PTHR33121:SF79">
    <property type="entry name" value="CYCLIC DI-GMP PHOSPHODIESTERASE PDED-RELATED"/>
    <property type="match status" value="1"/>
</dbReference>
<dbReference type="EMBL" id="JACJVJ010000002">
    <property type="protein sequence ID" value="MBC2777839.1"/>
    <property type="molecule type" value="Genomic_DNA"/>
</dbReference>
<gene>
    <name evidence="3" type="ORF">H6P80_09420</name>
</gene>
<dbReference type="Pfam" id="PF05226">
    <property type="entry name" value="CHASE2"/>
    <property type="match status" value="1"/>
</dbReference>
<comment type="caution">
    <text evidence="3">The sequence shown here is derived from an EMBL/GenBank/DDBJ whole genome shotgun (WGS) entry which is preliminary data.</text>
</comment>
<dbReference type="Gene3D" id="3.20.20.450">
    <property type="entry name" value="EAL domain"/>
    <property type="match status" value="1"/>
</dbReference>
<dbReference type="RefSeq" id="WP_185801149.1">
    <property type="nucleotide sequence ID" value="NZ_JACJVJ010000002.1"/>
</dbReference>
<accession>A0A842HZN4</accession>
<keyword evidence="1" id="KW-1133">Transmembrane helix</keyword>
<dbReference type="SMART" id="SM00052">
    <property type="entry name" value="EAL"/>
    <property type="match status" value="1"/>
</dbReference>
<evidence type="ECO:0000313" key="4">
    <source>
        <dbReference type="Proteomes" id="UP000564378"/>
    </source>
</evidence>
<keyword evidence="1" id="KW-0812">Transmembrane</keyword>